<name>A0A4R6C5A2_9STAP</name>
<dbReference type="InterPro" id="IPR049071">
    <property type="entry name" value="MPI_cupin_dom"/>
</dbReference>
<sequence>MRTYISNSFFTVKQLLIEDHYEYTKQQDYTLMSVLSGKGTLTADGQVYTIKKGDHFILTTEDKEIKLQGKLDIIESYV</sequence>
<dbReference type="InterPro" id="IPR014710">
    <property type="entry name" value="RmlC-like_jellyroll"/>
</dbReference>
<evidence type="ECO:0000256" key="2">
    <source>
        <dbReference type="ARBA" id="ARBA00030762"/>
    </source>
</evidence>
<dbReference type="Pfam" id="PF21621">
    <property type="entry name" value="MPI_cupin_dom"/>
    <property type="match status" value="1"/>
</dbReference>
<dbReference type="AlphaFoldDB" id="A0A4R6C5A2"/>
<dbReference type="Gene3D" id="2.60.120.10">
    <property type="entry name" value="Jelly Rolls"/>
    <property type="match status" value="1"/>
</dbReference>
<dbReference type="EMBL" id="SDQG01000002">
    <property type="protein sequence ID" value="TDM17197.1"/>
    <property type="molecule type" value="Genomic_DNA"/>
</dbReference>
<accession>A0A4R6C5A2</accession>
<dbReference type="InterPro" id="IPR011051">
    <property type="entry name" value="RmlC_Cupin_sf"/>
</dbReference>
<comment type="caution">
    <text evidence="4">The sequence shown here is derived from an EMBL/GenBank/DDBJ whole genome shotgun (WGS) entry which is preliminary data.</text>
</comment>
<organism evidence="4 5">
    <name type="scientific">Macrococcoides canis</name>
    <dbReference type="NCBI Taxonomy" id="1855823"/>
    <lineage>
        <taxon>Bacteria</taxon>
        <taxon>Bacillati</taxon>
        <taxon>Bacillota</taxon>
        <taxon>Bacilli</taxon>
        <taxon>Bacillales</taxon>
        <taxon>Staphylococcaceae</taxon>
        <taxon>Macrococcoides</taxon>
    </lineage>
</organism>
<evidence type="ECO:0000313" key="4">
    <source>
        <dbReference type="EMBL" id="TDM17197.1"/>
    </source>
</evidence>
<evidence type="ECO:0000259" key="3">
    <source>
        <dbReference type="Pfam" id="PF21621"/>
    </source>
</evidence>
<proteinExistence type="predicted"/>
<evidence type="ECO:0000256" key="1">
    <source>
        <dbReference type="ARBA" id="ARBA00029741"/>
    </source>
</evidence>
<reference evidence="4 5" key="1">
    <citation type="submission" date="2019-01" db="EMBL/GenBank/DDBJ databases">
        <title>Draft genome sequences of Macrococcus caseolyticus, Macrococcus canis, Macrococcus bohemicus and Macrococcus goetzii.</title>
        <authorList>
            <person name="Mazhar S."/>
            <person name="Altermann E."/>
            <person name="Hill C."/>
            <person name="Mcauliffe O."/>
        </authorList>
    </citation>
    <scope>NUCLEOTIDE SEQUENCE [LARGE SCALE GENOMIC DNA]</scope>
    <source>
        <strain evidence="4 5">DPC7162</strain>
    </source>
</reference>
<feature type="domain" description="Mannose-6-phosphate isomerase cupin" evidence="3">
    <location>
        <begin position="2"/>
        <end position="78"/>
    </location>
</feature>
<protein>
    <recommendedName>
        <fullName evidence="1">Phosphohexomutase</fullName>
    </recommendedName>
    <alternativeName>
        <fullName evidence="2">Phosphomannose isomerase</fullName>
    </alternativeName>
</protein>
<gene>
    <name evidence="4" type="ORF">ETI04_04660</name>
</gene>
<dbReference type="Proteomes" id="UP000294865">
    <property type="component" value="Unassembled WGS sequence"/>
</dbReference>
<dbReference type="SUPFAM" id="SSF51182">
    <property type="entry name" value="RmlC-like cupins"/>
    <property type="match status" value="1"/>
</dbReference>
<evidence type="ECO:0000313" key="5">
    <source>
        <dbReference type="Proteomes" id="UP000294865"/>
    </source>
</evidence>